<proteinExistence type="inferred from homology"/>
<dbReference type="PANTHER" id="PTHR43708">
    <property type="entry name" value="CONSERVED EXPRESSED OXIDOREDUCTASE (EUROFUNG)"/>
    <property type="match status" value="1"/>
</dbReference>
<evidence type="ECO:0000259" key="4">
    <source>
        <dbReference type="Pfam" id="PF02894"/>
    </source>
</evidence>
<evidence type="ECO:0000313" key="5">
    <source>
        <dbReference type="EMBL" id="KAL1587783.1"/>
    </source>
</evidence>
<sequence>MAPIKVGLMGYGFSTKCFHLPFILPNTDLEVYAFLQRAEAPSDKAGVESGKHCTVDYPKAKHYRTADEFFADPDVELVIVCTSSNNHAEFAEKAMRSGKHVVVEKPFTTTSAEADQLIATSKETGKLLTVFQNRRYDSDFRTLQQILTSNCLGQITEFQNHYDMDNPDWARKWTSTDPVAGEGMLYGLGTHSIDQTLLLFGKPSSVTAFTRALRQKGVASDDSFTVVLQYGGEQSDLVCTVKTTIVSTLPMERQLKFMVRGREGSFIKHGEDPQIDHLFSGIKADDPRYGVEPEKYHGQLFTKSRFDDDQSEAGGIWMGKYPSARGSYVDYYKDVVAAIRGDKEVVVKPEESRMGIRVIELARESAEKGVTVAWSE</sequence>
<gene>
    <name evidence="5" type="ORF">WHR41_03439</name>
</gene>
<evidence type="ECO:0000256" key="2">
    <source>
        <dbReference type="ARBA" id="ARBA00023002"/>
    </source>
</evidence>
<keyword evidence="6" id="KW-1185">Reference proteome</keyword>
<dbReference type="InterPro" id="IPR051317">
    <property type="entry name" value="Gfo/Idh/MocA_oxidoreduct"/>
</dbReference>
<dbReference type="Gene3D" id="3.40.50.720">
    <property type="entry name" value="NAD(P)-binding Rossmann-like Domain"/>
    <property type="match status" value="1"/>
</dbReference>
<evidence type="ECO:0000256" key="1">
    <source>
        <dbReference type="ARBA" id="ARBA00010928"/>
    </source>
</evidence>
<keyword evidence="2" id="KW-0560">Oxidoreductase</keyword>
<feature type="domain" description="Gfo/Idh/MocA-like oxidoreductase C-terminal" evidence="4">
    <location>
        <begin position="147"/>
        <end position="372"/>
    </location>
</feature>
<evidence type="ECO:0008006" key="7">
    <source>
        <dbReference type="Google" id="ProtNLM"/>
    </source>
</evidence>
<dbReference type="GO" id="GO:0016491">
    <property type="term" value="F:oxidoreductase activity"/>
    <property type="evidence" value="ECO:0007669"/>
    <property type="project" value="UniProtKB-KW"/>
</dbReference>
<dbReference type="Pfam" id="PF02894">
    <property type="entry name" value="GFO_IDH_MocA_C"/>
    <property type="match status" value="1"/>
</dbReference>
<dbReference type="GeneID" id="96004883"/>
<evidence type="ECO:0000313" key="6">
    <source>
        <dbReference type="Proteomes" id="UP000803884"/>
    </source>
</evidence>
<dbReference type="InterPro" id="IPR004104">
    <property type="entry name" value="Gfo/Idh/MocA-like_OxRdtase_C"/>
</dbReference>
<dbReference type="PANTHER" id="PTHR43708:SF5">
    <property type="entry name" value="CONSERVED EXPRESSED OXIDOREDUCTASE (EUROFUNG)-RELATED"/>
    <property type="match status" value="1"/>
</dbReference>
<dbReference type="Gene3D" id="3.30.360.10">
    <property type="entry name" value="Dihydrodipicolinate Reductase, domain 2"/>
    <property type="match status" value="1"/>
</dbReference>
<accession>A0AB34KRR4</accession>
<feature type="domain" description="Gfo/Idh/MocA-like oxidoreductase N-terminal" evidence="3">
    <location>
        <begin position="4"/>
        <end position="130"/>
    </location>
</feature>
<dbReference type="AlphaFoldDB" id="A0AB34KRR4"/>
<comment type="similarity">
    <text evidence="1">Belongs to the Gfo/Idh/MocA family.</text>
</comment>
<dbReference type="InterPro" id="IPR000683">
    <property type="entry name" value="Gfo/Idh/MocA-like_OxRdtase_N"/>
</dbReference>
<dbReference type="GO" id="GO:0000166">
    <property type="term" value="F:nucleotide binding"/>
    <property type="evidence" value="ECO:0007669"/>
    <property type="project" value="InterPro"/>
</dbReference>
<organism evidence="5 6">
    <name type="scientific">Cladosporium halotolerans</name>
    <dbReference type="NCBI Taxonomy" id="1052096"/>
    <lineage>
        <taxon>Eukaryota</taxon>
        <taxon>Fungi</taxon>
        <taxon>Dikarya</taxon>
        <taxon>Ascomycota</taxon>
        <taxon>Pezizomycotina</taxon>
        <taxon>Dothideomycetes</taxon>
        <taxon>Dothideomycetidae</taxon>
        <taxon>Cladosporiales</taxon>
        <taxon>Cladosporiaceae</taxon>
        <taxon>Cladosporium</taxon>
    </lineage>
</organism>
<dbReference type="Pfam" id="PF01408">
    <property type="entry name" value="GFO_IDH_MocA"/>
    <property type="match status" value="1"/>
</dbReference>
<dbReference type="InterPro" id="IPR036291">
    <property type="entry name" value="NAD(P)-bd_dom_sf"/>
</dbReference>
<dbReference type="RefSeq" id="XP_069230888.1">
    <property type="nucleotide sequence ID" value="XM_069372045.1"/>
</dbReference>
<dbReference type="SUPFAM" id="SSF51735">
    <property type="entry name" value="NAD(P)-binding Rossmann-fold domains"/>
    <property type="match status" value="1"/>
</dbReference>
<dbReference type="EMBL" id="JAAQHG020000009">
    <property type="protein sequence ID" value="KAL1587783.1"/>
    <property type="molecule type" value="Genomic_DNA"/>
</dbReference>
<evidence type="ECO:0000259" key="3">
    <source>
        <dbReference type="Pfam" id="PF01408"/>
    </source>
</evidence>
<reference evidence="5 6" key="1">
    <citation type="journal article" date="2020" name="Microbiol. Resour. Announc.">
        <title>Draft Genome Sequence of a Cladosporium Species Isolated from the Mesophotic Ascidian Didemnum maculosum.</title>
        <authorList>
            <person name="Gioti A."/>
            <person name="Siaperas R."/>
            <person name="Nikolaivits E."/>
            <person name="Le Goff G."/>
            <person name="Ouazzani J."/>
            <person name="Kotoulas G."/>
            <person name="Topakas E."/>
        </authorList>
    </citation>
    <scope>NUCLEOTIDE SEQUENCE [LARGE SCALE GENOMIC DNA]</scope>
    <source>
        <strain evidence="5 6">TM138-S3</strain>
    </source>
</reference>
<name>A0AB34KRR4_9PEZI</name>
<dbReference type="Proteomes" id="UP000803884">
    <property type="component" value="Unassembled WGS sequence"/>
</dbReference>
<comment type="caution">
    <text evidence="5">The sequence shown here is derived from an EMBL/GenBank/DDBJ whole genome shotgun (WGS) entry which is preliminary data.</text>
</comment>
<protein>
    <recommendedName>
        <fullName evidence="7">Oxidoreductase</fullName>
    </recommendedName>
</protein>